<gene>
    <name evidence="1" type="ORF">EW142_12895</name>
</gene>
<evidence type="ECO:0000313" key="2">
    <source>
        <dbReference type="Proteomes" id="UP000291981"/>
    </source>
</evidence>
<comment type="caution">
    <text evidence="1">The sequence shown here is derived from an EMBL/GenBank/DDBJ whole genome shotgun (WGS) entry which is preliminary data.</text>
</comment>
<dbReference type="RefSeq" id="WP_130614474.1">
    <property type="nucleotide sequence ID" value="NZ_SGIU01000002.1"/>
</dbReference>
<evidence type="ECO:0000313" key="1">
    <source>
        <dbReference type="EMBL" id="TAI47559.1"/>
    </source>
</evidence>
<organism evidence="1 2">
    <name type="scientific">Flagellimonas allohymeniacidonis</name>
    <dbReference type="NCBI Taxonomy" id="2517819"/>
    <lineage>
        <taxon>Bacteria</taxon>
        <taxon>Pseudomonadati</taxon>
        <taxon>Bacteroidota</taxon>
        <taxon>Flavobacteriia</taxon>
        <taxon>Flavobacteriales</taxon>
        <taxon>Flavobacteriaceae</taxon>
        <taxon>Flagellimonas</taxon>
    </lineage>
</organism>
<protein>
    <recommendedName>
        <fullName evidence="3">Lipoprotein</fullName>
    </recommendedName>
</protein>
<reference evidence="1 2" key="1">
    <citation type="submission" date="2019-02" db="EMBL/GenBank/DDBJ databases">
        <title>Draft genome sequence of Muricauda sp. 176CP4-71.</title>
        <authorList>
            <person name="Park J.-S."/>
        </authorList>
    </citation>
    <scope>NUCLEOTIDE SEQUENCE [LARGE SCALE GENOMIC DNA]</scope>
    <source>
        <strain evidence="1 2">176CP4-71</strain>
    </source>
</reference>
<proteinExistence type="predicted"/>
<evidence type="ECO:0008006" key="3">
    <source>
        <dbReference type="Google" id="ProtNLM"/>
    </source>
</evidence>
<dbReference type="EMBL" id="SGIU01000002">
    <property type="protein sequence ID" value="TAI47559.1"/>
    <property type="molecule type" value="Genomic_DNA"/>
</dbReference>
<name>A0A4Q8QGP6_9FLAO</name>
<keyword evidence="2" id="KW-1185">Reference proteome</keyword>
<dbReference type="Proteomes" id="UP000291981">
    <property type="component" value="Unassembled WGS sequence"/>
</dbReference>
<sequence length="180" mass="21102">MKRFFLVISLISFLSSCVPLRIALNIEDYKIVKGKRFRRGLPKKDLFIFEDPKRADEFFHYVHTKFDLKGTYVDINVPFQINGNQYFFSFYETDIPDKTINLVPLVADALLSSAEMGPMFEEVHESRNGNYYIAIEAYDENGENCLSQNYVLRKEVIAYLSQLKQEYLNTSNYNEVVFKN</sequence>
<dbReference type="OrthoDB" id="1164799at2"/>
<dbReference type="PROSITE" id="PS51257">
    <property type="entry name" value="PROKAR_LIPOPROTEIN"/>
    <property type="match status" value="1"/>
</dbReference>
<dbReference type="AlphaFoldDB" id="A0A4Q8QGP6"/>
<accession>A0A4Q8QGP6</accession>